<dbReference type="Proteomes" id="UP000242317">
    <property type="component" value="Unassembled WGS sequence"/>
</dbReference>
<proteinExistence type="predicted"/>
<evidence type="ECO:0000313" key="1">
    <source>
        <dbReference type="EMBL" id="SDB92778.1"/>
    </source>
</evidence>
<gene>
    <name evidence="1" type="ORF">SAMN05421749_102163</name>
</gene>
<sequence>MQTYYFYHHATEHSVILAAQSCAEHELLFKWGDCLRSEVIHQKKTMATTSTCADRYLY</sequence>
<dbReference type="EMBL" id="FMYK01000002">
    <property type="protein sequence ID" value="SDB92778.1"/>
    <property type="molecule type" value="Genomic_DNA"/>
</dbReference>
<protein>
    <submittedName>
        <fullName evidence="1">Uncharacterized protein</fullName>
    </submittedName>
</protein>
<name>A0A1G6HF96_9GAMM</name>
<accession>A0A1G6HF96</accession>
<organism evidence="1 2">
    <name type="scientific">Acinetobacter marinus</name>
    <dbReference type="NCBI Taxonomy" id="281375"/>
    <lineage>
        <taxon>Bacteria</taxon>
        <taxon>Pseudomonadati</taxon>
        <taxon>Pseudomonadota</taxon>
        <taxon>Gammaproteobacteria</taxon>
        <taxon>Moraxellales</taxon>
        <taxon>Moraxellaceae</taxon>
        <taxon>Acinetobacter</taxon>
    </lineage>
</organism>
<dbReference type="AlphaFoldDB" id="A0A1G6HF96"/>
<reference evidence="2" key="1">
    <citation type="submission" date="2016-09" db="EMBL/GenBank/DDBJ databases">
        <authorList>
            <person name="Varghese N."/>
            <person name="Submissions S."/>
        </authorList>
    </citation>
    <scope>NUCLEOTIDE SEQUENCE [LARGE SCALE GENOMIC DNA]</scope>
    <source>
        <strain evidence="2">ANC 3699</strain>
    </source>
</reference>
<keyword evidence="2" id="KW-1185">Reference proteome</keyword>
<evidence type="ECO:0000313" key="2">
    <source>
        <dbReference type="Proteomes" id="UP000242317"/>
    </source>
</evidence>